<protein>
    <recommendedName>
        <fullName evidence="1">HTH cro/C1-type domain-containing protein</fullName>
    </recommendedName>
</protein>
<dbReference type="AlphaFoldDB" id="A0A645IT38"/>
<proteinExistence type="predicted"/>
<dbReference type="SMART" id="SM00530">
    <property type="entry name" value="HTH_XRE"/>
    <property type="match status" value="1"/>
</dbReference>
<dbReference type="Gene3D" id="1.10.260.40">
    <property type="entry name" value="lambda repressor-like DNA-binding domains"/>
    <property type="match status" value="1"/>
</dbReference>
<sequence length="116" mass="13453">MNTNKATTPGSKIRLARSIKKMSLDALAELSGVSRPTIARIEKDNYKRLPVDIIEKLLPYLALTMEEVKEEPKGELDHLPQYLREFILDPGNADFIEYCYLEKRRKELESKMLKKD</sequence>
<reference evidence="2" key="1">
    <citation type="submission" date="2019-08" db="EMBL/GenBank/DDBJ databases">
        <authorList>
            <person name="Kucharzyk K."/>
            <person name="Murdoch R.W."/>
            <person name="Higgins S."/>
            <person name="Loffler F."/>
        </authorList>
    </citation>
    <scope>NUCLEOTIDE SEQUENCE</scope>
</reference>
<comment type="caution">
    <text evidence="2">The sequence shown here is derived from an EMBL/GenBank/DDBJ whole genome shotgun (WGS) entry which is preliminary data.</text>
</comment>
<dbReference type="PROSITE" id="PS50943">
    <property type="entry name" value="HTH_CROC1"/>
    <property type="match status" value="1"/>
</dbReference>
<feature type="domain" description="HTH cro/C1-type" evidence="1">
    <location>
        <begin position="13"/>
        <end position="68"/>
    </location>
</feature>
<accession>A0A645IT38</accession>
<evidence type="ECO:0000259" key="1">
    <source>
        <dbReference type="PROSITE" id="PS50943"/>
    </source>
</evidence>
<dbReference type="CDD" id="cd00093">
    <property type="entry name" value="HTH_XRE"/>
    <property type="match status" value="1"/>
</dbReference>
<organism evidence="2">
    <name type="scientific">bioreactor metagenome</name>
    <dbReference type="NCBI Taxonomy" id="1076179"/>
    <lineage>
        <taxon>unclassified sequences</taxon>
        <taxon>metagenomes</taxon>
        <taxon>ecological metagenomes</taxon>
    </lineage>
</organism>
<dbReference type="SUPFAM" id="SSF47413">
    <property type="entry name" value="lambda repressor-like DNA-binding domains"/>
    <property type="match status" value="1"/>
</dbReference>
<dbReference type="EMBL" id="VSSQ01121753">
    <property type="protein sequence ID" value="MPN53992.1"/>
    <property type="molecule type" value="Genomic_DNA"/>
</dbReference>
<name>A0A645IT38_9ZZZZ</name>
<dbReference type="Pfam" id="PF01381">
    <property type="entry name" value="HTH_3"/>
    <property type="match status" value="1"/>
</dbReference>
<evidence type="ECO:0000313" key="2">
    <source>
        <dbReference type="EMBL" id="MPN53992.1"/>
    </source>
</evidence>
<dbReference type="InterPro" id="IPR001387">
    <property type="entry name" value="Cro/C1-type_HTH"/>
</dbReference>
<gene>
    <name evidence="2" type="ORF">SDC9_201661</name>
</gene>
<dbReference type="InterPro" id="IPR010982">
    <property type="entry name" value="Lambda_DNA-bd_dom_sf"/>
</dbReference>
<dbReference type="GO" id="GO:0003677">
    <property type="term" value="F:DNA binding"/>
    <property type="evidence" value="ECO:0007669"/>
    <property type="project" value="InterPro"/>
</dbReference>